<dbReference type="PROSITE" id="PS51733">
    <property type="entry name" value="BPL_LPL_CATALYTIC"/>
    <property type="match status" value="1"/>
</dbReference>
<dbReference type="InterPro" id="IPR029062">
    <property type="entry name" value="Class_I_gatase-like"/>
</dbReference>
<dbReference type="Pfam" id="PF09825">
    <property type="entry name" value="BPL_N"/>
    <property type="match status" value="1"/>
</dbReference>
<organism evidence="3">
    <name type="scientific">Candida tenuis (strain ATCC 10573 / BCRC 21748 / CBS 615 / JCM 9827 / NBRC 10315 / NRRL Y-1498 / VKM Y-70)</name>
    <name type="common">Yeast</name>
    <name type="synonym">Yamadazyma tenuis</name>
    <dbReference type="NCBI Taxonomy" id="590646"/>
    <lineage>
        <taxon>Eukaryota</taxon>
        <taxon>Fungi</taxon>
        <taxon>Dikarya</taxon>
        <taxon>Ascomycota</taxon>
        <taxon>Saccharomycotina</taxon>
        <taxon>Pichiomycetes</taxon>
        <taxon>Debaryomycetaceae</taxon>
        <taxon>Yamadazyma</taxon>
    </lineage>
</organism>
<reference evidence="2 3" key="1">
    <citation type="journal article" date="2011" name="Proc. Natl. Acad. Sci. U.S.A.">
        <title>Comparative genomics of xylose-fermenting fungi for enhanced biofuel production.</title>
        <authorList>
            <person name="Wohlbach D.J."/>
            <person name="Kuo A."/>
            <person name="Sato T.K."/>
            <person name="Potts K.M."/>
            <person name="Salamov A.A."/>
            <person name="LaButti K.M."/>
            <person name="Sun H."/>
            <person name="Clum A."/>
            <person name="Pangilinan J.L."/>
            <person name="Lindquist E.A."/>
            <person name="Lucas S."/>
            <person name="Lapidus A."/>
            <person name="Jin M."/>
            <person name="Gunawan C."/>
            <person name="Balan V."/>
            <person name="Dale B.E."/>
            <person name="Jeffries T.W."/>
            <person name="Zinkel R."/>
            <person name="Barry K.W."/>
            <person name="Grigoriev I.V."/>
            <person name="Gasch A.P."/>
        </authorList>
    </citation>
    <scope>NUCLEOTIDE SEQUENCE [LARGE SCALE GENOMIC DNA]</scope>
    <source>
        <strain evidence="3">ATCC 10573 / BCRC 21748 / CBS 615 / JCM 9827 / NBRC 10315 / NRRL Y-1498 / VKM Y-70</strain>
    </source>
</reference>
<proteinExistence type="predicted"/>
<evidence type="ECO:0000313" key="2">
    <source>
        <dbReference type="EMBL" id="EGV63058.1"/>
    </source>
</evidence>
<dbReference type="Pfam" id="PF03099">
    <property type="entry name" value="BPL_LplA_LipB"/>
    <property type="match status" value="1"/>
</dbReference>
<dbReference type="SUPFAM" id="SSF52317">
    <property type="entry name" value="Class I glutamine amidotransferase-like"/>
    <property type="match status" value="1"/>
</dbReference>
<dbReference type="InterPro" id="IPR019197">
    <property type="entry name" value="Biotin-prot_ligase_N"/>
</dbReference>
<dbReference type="PANTHER" id="PTHR12835">
    <property type="entry name" value="BIOTIN PROTEIN LIGASE"/>
    <property type="match status" value="1"/>
</dbReference>
<dbReference type="InterPro" id="IPR045864">
    <property type="entry name" value="aa-tRNA-synth_II/BPL/LPL"/>
</dbReference>
<dbReference type="PANTHER" id="PTHR12835:SF5">
    <property type="entry name" value="BIOTIN--PROTEIN LIGASE"/>
    <property type="match status" value="1"/>
</dbReference>
<dbReference type="EMBL" id="GL996524">
    <property type="protein sequence ID" value="EGV63058.1"/>
    <property type="molecule type" value="Genomic_DNA"/>
</dbReference>
<dbReference type="KEGG" id="cten:18248928"/>
<feature type="domain" description="BPL/LPL catalytic" evidence="1">
    <location>
        <begin position="356"/>
        <end position="587"/>
    </location>
</feature>
<evidence type="ECO:0000259" key="1">
    <source>
        <dbReference type="PROSITE" id="PS51733"/>
    </source>
</evidence>
<dbReference type="GeneID" id="18248928"/>
<sequence length="664" mass="72477">MNVLVYSGPGTTTESVKHCLESLRIHLSPYYAVVTVGEKSLLNDPWQLKTKALVIPGGADTPYCNSFNGAGNRLITNFVRKGGKFIGFCAGGYYAAARCEFEAGTANEVSGSRELGFFPGTCVGTAYKGFVYNSHEGARITPISVSGSLDCPPTVFNYYNGGGVFANADKLSNVEVLGRYTEDLDTPPEAGNAAVVYCRVGKGGALLTGCHPEFGPIAGNSSSYGSREPSPHGQAILGSLQPHDGDRNIFLKACLAKLGLQVNSESSIPTITPIHILSLLDPSKTIKMVETMKTKLDFIGDTFEDTVDTFHLHGPHEVVERPDDGTHLILHVSDAPDSKDTPYFNTTKYFEALQTLYDTNHVKDGQFGQIIGYGEVVTSTSSLLDKNSKWLPYVPHGFVMCATTQVAGRGRGGNVWVNPKGVMAQSVVFRVNPKNARSIVTLQYVLGLALVESIMNYGCTEPGTGAGYEEMPVKLKWPNDIYALKPEFFNEFGDHHSPTTIDGTDEKYAKVSGALVNSQFIDGKFHLVWGAGVNLANEAPTTSLNLILAKLNQIRAKRGLQPLPLYEHEVLLAKIMFTVNQFYSVFEHSGMTPFLPLYYKRWFHSDQVVTVTSDGTTRKCRIQGITEDNGLLVVVDQSSKEKLELQPDGNSFDIFKGLVYRKIQ</sequence>
<dbReference type="Gene3D" id="3.40.50.880">
    <property type="match status" value="1"/>
</dbReference>
<dbReference type="Proteomes" id="UP000000707">
    <property type="component" value="Unassembled WGS sequence"/>
</dbReference>
<dbReference type="SUPFAM" id="SSF55681">
    <property type="entry name" value="Class II aaRS and biotin synthetases"/>
    <property type="match status" value="1"/>
</dbReference>
<dbReference type="GO" id="GO:0005737">
    <property type="term" value="C:cytoplasm"/>
    <property type="evidence" value="ECO:0007669"/>
    <property type="project" value="TreeGrafter"/>
</dbReference>
<evidence type="ECO:0000313" key="3">
    <source>
        <dbReference type="Proteomes" id="UP000000707"/>
    </source>
</evidence>
<dbReference type="Gene3D" id="3.30.930.10">
    <property type="entry name" value="Bira Bifunctional Protein, Domain 2"/>
    <property type="match status" value="1"/>
</dbReference>
<dbReference type="InterPro" id="IPR004143">
    <property type="entry name" value="BPL_LPL_catalytic"/>
</dbReference>
<accession>G3B6Z7</accession>
<dbReference type="STRING" id="590646.G3B6Z7"/>
<protein>
    <recommendedName>
        <fullName evidence="1">BPL/LPL catalytic domain-containing protein</fullName>
    </recommendedName>
</protein>
<dbReference type="CDD" id="cd03144">
    <property type="entry name" value="GATase1_ScBLP_like"/>
    <property type="match status" value="1"/>
</dbReference>
<dbReference type="OrthoDB" id="10250105at2759"/>
<dbReference type="GO" id="GO:0004077">
    <property type="term" value="F:biotin--[biotin carboxyl-carrier protein] ligase activity"/>
    <property type="evidence" value="ECO:0007669"/>
    <property type="project" value="TreeGrafter"/>
</dbReference>
<gene>
    <name evidence="2" type="ORF">CANTEDRAFT_122779</name>
</gene>
<name>G3B6Z7_CANTC</name>
<dbReference type="AlphaFoldDB" id="G3B6Z7"/>
<dbReference type="HOGENOM" id="CLU_006150_1_1_1"/>
<dbReference type="eggNOG" id="KOG1536">
    <property type="taxonomic scope" value="Eukaryota"/>
</dbReference>
<keyword evidence="3" id="KW-1185">Reference proteome</keyword>